<dbReference type="PANTHER" id="PTHR42938">
    <property type="entry name" value="FORMATE DEHYDROGENASE 1"/>
    <property type="match status" value="1"/>
</dbReference>
<dbReference type="FunFam" id="3.40.50.720:FF:000021">
    <property type="entry name" value="D-3-phosphoglycerate dehydrogenase"/>
    <property type="match status" value="1"/>
</dbReference>
<dbReference type="PROSITE" id="PS00065">
    <property type="entry name" value="D_2_HYDROXYACID_DH_1"/>
    <property type="match status" value="1"/>
</dbReference>
<evidence type="ECO:0000256" key="1">
    <source>
        <dbReference type="ARBA" id="ARBA00005216"/>
    </source>
</evidence>
<protein>
    <recommendedName>
        <fullName evidence="10">D-3-phosphoglycerate dehydrogenase</fullName>
        <ecNumber evidence="10">1.1.1.95</ecNumber>
    </recommendedName>
</protein>
<feature type="domain" description="D-isomer specific 2-hydroxyacid dehydrogenase NAD-binding" evidence="12">
    <location>
        <begin position="200"/>
        <end position="373"/>
    </location>
</feature>
<sequence>MLLPMWVYHLASASNWLDGFVARAGFQSAARALTSQLETRARGGAASVGGRISSENQPMTAVGGRTDHPVLIISSPQPPSTGEQQQAKMAPISIRTVLISESVDPRCRAVLEDNGIRVTEKQSMKKEDLIAEIKDYDGLVVRSATKVTAEVINAADNLKIIGRAGTGVDNVDVDAATRKGIIVMNTPSGNTISAAELTCALLTSLSRNLPQAAMSMKQGNWDRKKFMGSELHGKVLGIVGLGRIGKEVATRMQSFGMRTIGYDPITPAEVSASWGVEQMSLEQLWPQCDYITVHTPLMPSTAGLLNDETFAKCKKGVKVVNCARGGIIDEAALLRALESGQCGGAGLDVFVEEPPTNRSLVDHPNVISCPHLGASTKEAQARCGEDIALQIVDMVKGKNLVGAVNAQVLASTFSQESQQLIKLGEAVGAVLQSCGVSKKSLSRVQVTTHGDCMKSCTGYMTSAVLVGLLSPEFEGCPNLINILGLAEETGIMVNRAHCESDGAAAGVCKVEIETNGCSFKASGSVQGGAPVLLELCDSKFRQPISLSGNLFFFQASGNPQLLSSVAGVLASEGVQIESFSAPVDHTGDVWYCVGVSSLLQDLSALKPLVKDAAQLSI</sequence>
<keyword evidence="15" id="KW-1185">Reference proteome</keyword>
<dbReference type="KEGG" id="kmr:108240723"/>
<feature type="domain" description="D-isomer specific 2-hydroxyacid dehydrogenase catalytic" evidence="11">
    <location>
        <begin position="97"/>
        <end position="405"/>
    </location>
</feature>
<reference evidence="14" key="2">
    <citation type="submission" date="2025-09" db="UniProtKB">
        <authorList>
            <consortium name="Ensembl"/>
        </authorList>
    </citation>
    <scope>IDENTIFICATION</scope>
</reference>
<dbReference type="Proteomes" id="UP000264800">
    <property type="component" value="Unplaced"/>
</dbReference>
<dbReference type="FunFam" id="3.40.50.720:FF:000616">
    <property type="entry name" value="D-3-phosphoglycerate dehydrogenase 2 chloroplastic"/>
    <property type="match status" value="1"/>
</dbReference>
<dbReference type="STRING" id="37003.ENSKMAP00000021416"/>
<evidence type="ECO:0000256" key="6">
    <source>
        <dbReference type="ARBA" id="ARBA00023002"/>
    </source>
</evidence>
<name>A0A3Q3AXN4_KRYMA</name>
<dbReference type="UniPathway" id="UPA00135">
    <property type="reaction ID" value="UER00196"/>
</dbReference>
<dbReference type="Gene3D" id="3.30.1330.90">
    <property type="entry name" value="D-3-phosphoglycerate dehydrogenase, domain 3"/>
    <property type="match status" value="1"/>
</dbReference>
<comment type="catalytic activity">
    <reaction evidence="9 10">
        <text>(2R)-3-phosphoglycerate + NAD(+) = 3-phosphooxypyruvate + NADH + H(+)</text>
        <dbReference type="Rhea" id="RHEA:12641"/>
        <dbReference type="ChEBI" id="CHEBI:15378"/>
        <dbReference type="ChEBI" id="CHEBI:18110"/>
        <dbReference type="ChEBI" id="CHEBI:57540"/>
        <dbReference type="ChEBI" id="CHEBI:57945"/>
        <dbReference type="ChEBI" id="CHEBI:58272"/>
        <dbReference type="EC" id="1.1.1.95"/>
    </reaction>
</comment>
<dbReference type="CDD" id="cd12173">
    <property type="entry name" value="PGDH_4"/>
    <property type="match status" value="1"/>
</dbReference>
<dbReference type="SUPFAM" id="SSF51735">
    <property type="entry name" value="NAD(P)-binding Rossmann-fold domains"/>
    <property type="match status" value="1"/>
</dbReference>
<dbReference type="GO" id="GO:0004617">
    <property type="term" value="F:phosphoglycerate dehydrogenase activity"/>
    <property type="evidence" value="ECO:0007669"/>
    <property type="project" value="UniProtKB-EC"/>
</dbReference>
<dbReference type="InterPro" id="IPR029009">
    <property type="entry name" value="ASB_dom_sf"/>
</dbReference>
<evidence type="ECO:0000259" key="11">
    <source>
        <dbReference type="Pfam" id="PF00389"/>
    </source>
</evidence>
<evidence type="ECO:0000256" key="10">
    <source>
        <dbReference type="RuleBase" id="RU363003"/>
    </source>
</evidence>
<dbReference type="InterPro" id="IPR006236">
    <property type="entry name" value="PGDH"/>
</dbReference>
<reference evidence="14" key="1">
    <citation type="submission" date="2025-08" db="UniProtKB">
        <authorList>
            <consortium name="Ensembl"/>
        </authorList>
    </citation>
    <scope>IDENTIFICATION</scope>
</reference>
<dbReference type="InterPro" id="IPR036291">
    <property type="entry name" value="NAD(P)-bd_dom_sf"/>
</dbReference>
<organism evidence="14 15">
    <name type="scientific">Kryptolebias marmoratus</name>
    <name type="common">Mangrove killifish</name>
    <name type="synonym">Rivulus marmoratus</name>
    <dbReference type="NCBI Taxonomy" id="37003"/>
    <lineage>
        <taxon>Eukaryota</taxon>
        <taxon>Metazoa</taxon>
        <taxon>Chordata</taxon>
        <taxon>Craniata</taxon>
        <taxon>Vertebrata</taxon>
        <taxon>Euteleostomi</taxon>
        <taxon>Actinopterygii</taxon>
        <taxon>Neopterygii</taxon>
        <taxon>Teleostei</taxon>
        <taxon>Neoteleostei</taxon>
        <taxon>Acanthomorphata</taxon>
        <taxon>Ovalentaria</taxon>
        <taxon>Atherinomorphae</taxon>
        <taxon>Cyprinodontiformes</taxon>
        <taxon>Rivulidae</taxon>
        <taxon>Kryptolebias</taxon>
    </lineage>
</organism>
<dbReference type="NCBIfam" id="TIGR01327">
    <property type="entry name" value="PGDH"/>
    <property type="match status" value="1"/>
</dbReference>
<dbReference type="OrthoDB" id="1621027at2759"/>
<dbReference type="GO" id="GO:0006564">
    <property type="term" value="P:L-serine biosynthetic process"/>
    <property type="evidence" value="ECO:0007669"/>
    <property type="project" value="UniProtKB-KW"/>
</dbReference>
<dbReference type="PANTHER" id="PTHR42938:SF22">
    <property type="entry name" value="D-3-PHOSPHOGLYCERATE DEHYDROGENASE"/>
    <property type="match status" value="1"/>
</dbReference>
<evidence type="ECO:0000313" key="14">
    <source>
        <dbReference type="Ensembl" id="ENSKMAP00000021416.1"/>
    </source>
</evidence>
<keyword evidence="10" id="KW-0028">Amino-acid biosynthesis</keyword>
<dbReference type="Pfam" id="PF00389">
    <property type="entry name" value="2-Hacid_dh"/>
    <property type="match status" value="1"/>
</dbReference>
<dbReference type="Pfam" id="PF02826">
    <property type="entry name" value="2-Hacid_dh_C"/>
    <property type="match status" value="1"/>
</dbReference>
<keyword evidence="7 10" id="KW-0520">NAD</keyword>
<proteinExistence type="inferred from homology"/>
<dbReference type="InterPro" id="IPR029752">
    <property type="entry name" value="D-isomer_DH_CS1"/>
</dbReference>
<dbReference type="SUPFAM" id="SSF143548">
    <property type="entry name" value="Serine metabolism enzymes domain"/>
    <property type="match status" value="1"/>
</dbReference>
<evidence type="ECO:0000256" key="3">
    <source>
        <dbReference type="ARBA" id="ARBA00011881"/>
    </source>
</evidence>
<dbReference type="Ensembl" id="ENSKMAT00000021695.1">
    <property type="protein sequence ID" value="ENSKMAP00000021416.1"/>
    <property type="gene ID" value="ENSKMAG00000015915.1"/>
</dbReference>
<dbReference type="AlphaFoldDB" id="A0A3Q3AXN4"/>
<keyword evidence="4" id="KW-0597">Phosphoprotein</keyword>
<dbReference type="InterPro" id="IPR006139">
    <property type="entry name" value="D-isomer_2_OHA_DH_cat_dom"/>
</dbReference>
<dbReference type="GeneID" id="108240723"/>
<evidence type="ECO:0000313" key="15">
    <source>
        <dbReference type="Proteomes" id="UP000264800"/>
    </source>
</evidence>
<keyword evidence="5" id="KW-0007">Acetylation</keyword>
<evidence type="ECO:0000256" key="9">
    <source>
        <dbReference type="ARBA" id="ARBA00048731"/>
    </source>
</evidence>
<comment type="subunit">
    <text evidence="3">Homotetramer.</text>
</comment>
<dbReference type="OMA" id="CKEVKKY"/>
<keyword evidence="6 10" id="KW-0560">Oxidoreductase</keyword>
<evidence type="ECO:0000256" key="5">
    <source>
        <dbReference type="ARBA" id="ARBA00022990"/>
    </source>
</evidence>
<dbReference type="Pfam" id="PF19304">
    <property type="entry name" value="PGDH_inter"/>
    <property type="match status" value="1"/>
</dbReference>
<evidence type="ECO:0000256" key="8">
    <source>
        <dbReference type="ARBA" id="ARBA00023299"/>
    </source>
</evidence>
<dbReference type="Gene3D" id="3.40.50.720">
    <property type="entry name" value="NAD(P)-binding Rossmann-like Domain"/>
    <property type="match status" value="2"/>
</dbReference>
<evidence type="ECO:0000256" key="2">
    <source>
        <dbReference type="ARBA" id="ARBA00005854"/>
    </source>
</evidence>
<evidence type="ECO:0000259" key="13">
    <source>
        <dbReference type="Pfam" id="PF19304"/>
    </source>
</evidence>
<evidence type="ECO:0000259" key="12">
    <source>
        <dbReference type="Pfam" id="PF02826"/>
    </source>
</evidence>
<dbReference type="RefSeq" id="XP_017279901.1">
    <property type="nucleotide sequence ID" value="XM_017424412.3"/>
</dbReference>
<evidence type="ECO:0000256" key="4">
    <source>
        <dbReference type="ARBA" id="ARBA00022553"/>
    </source>
</evidence>
<feature type="domain" description="D-3-phosphoglycerate dehydrogenase ASB" evidence="13">
    <location>
        <begin position="420"/>
        <end position="527"/>
    </location>
</feature>
<comment type="similarity">
    <text evidence="2 10">Belongs to the D-isomer specific 2-hydroxyacid dehydrogenase family.</text>
</comment>
<dbReference type="CTD" id="26227"/>
<evidence type="ECO:0000256" key="7">
    <source>
        <dbReference type="ARBA" id="ARBA00023027"/>
    </source>
</evidence>
<dbReference type="GeneTree" id="ENSGT00940000155863"/>
<dbReference type="GO" id="GO:0051287">
    <property type="term" value="F:NAD binding"/>
    <property type="evidence" value="ECO:0007669"/>
    <property type="project" value="UniProtKB-UniRule"/>
</dbReference>
<dbReference type="EC" id="1.1.1.95" evidence="10"/>
<dbReference type="InterPro" id="IPR045626">
    <property type="entry name" value="PGDH_ASB_dom"/>
</dbReference>
<keyword evidence="8 10" id="KW-0718">Serine biosynthesis</keyword>
<dbReference type="InterPro" id="IPR006140">
    <property type="entry name" value="D-isomer_DH_NAD-bd"/>
</dbReference>
<dbReference type="SUPFAM" id="SSF52283">
    <property type="entry name" value="Formate/glycerate dehydrogenase catalytic domain-like"/>
    <property type="match status" value="1"/>
</dbReference>
<accession>A0A3Q3AXN4</accession>
<comment type="pathway">
    <text evidence="1 10">Amino-acid biosynthesis; L-serine biosynthesis; L-serine from 3-phospho-D-glycerate: step 1/3.</text>
</comment>